<dbReference type="InterPro" id="IPR009241">
    <property type="entry name" value="HigB-like"/>
</dbReference>
<dbReference type="RefSeq" id="WP_189004073.1">
    <property type="nucleotide sequence ID" value="NZ_BMOD01000013.1"/>
</dbReference>
<dbReference type="Proteomes" id="UP000632222">
    <property type="component" value="Unassembled WGS sequence"/>
</dbReference>
<evidence type="ECO:0008006" key="4">
    <source>
        <dbReference type="Google" id="ProtNLM"/>
    </source>
</evidence>
<comment type="caution">
    <text evidence="2">The sequence shown here is derived from an EMBL/GenBank/DDBJ whole genome shotgun (WGS) entry which is preliminary data.</text>
</comment>
<sequence>MGIQWTIEHYQSEGSEELSPVQQYILSLLPGERQRFFTRLQKLMEVGLGACPPLSKKLEDNLYELRLENSPNNPRILYCTVIGTTFYLLHGFSKTGNANDKVPESEKVIARKRRQELYDTLLPQNDPRRTHPAKKPKSANSKSTGKGKKK</sequence>
<feature type="region of interest" description="Disordered" evidence="1">
    <location>
        <begin position="116"/>
        <end position="150"/>
    </location>
</feature>
<organism evidence="2 3">
    <name type="scientific">Deinococcus roseus</name>
    <dbReference type="NCBI Taxonomy" id="392414"/>
    <lineage>
        <taxon>Bacteria</taxon>
        <taxon>Thermotogati</taxon>
        <taxon>Deinococcota</taxon>
        <taxon>Deinococci</taxon>
        <taxon>Deinococcales</taxon>
        <taxon>Deinococcaceae</taxon>
        <taxon>Deinococcus</taxon>
    </lineage>
</organism>
<evidence type="ECO:0000313" key="3">
    <source>
        <dbReference type="Proteomes" id="UP000632222"/>
    </source>
</evidence>
<reference evidence="3" key="1">
    <citation type="journal article" date="2019" name="Int. J. Syst. Evol. Microbiol.">
        <title>The Global Catalogue of Microorganisms (GCM) 10K type strain sequencing project: providing services to taxonomists for standard genome sequencing and annotation.</title>
        <authorList>
            <consortium name="The Broad Institute Genomics Platform"/>
            <consortium name="The Broad Institute Genome Sequencing Center for Infectious Disease"/>
            <person name="Wu L."/>
            <person name="Ma J."/>
        </authorList>
    </citation>
    <scope>NUCLEOTIDE SEQUENCE [LARGE SCALE GENOMIC DNA]</scope>
    <source>
        <strain evidence="3">JCM 14370</strain>
    </source>
</reference>
<protein>
    <recommendedName>
        <fullName evidence="4">Addiction module toxin RelE</fullName>
    </recommendedName>
</protein>
<evidence type="ECO:0000313" key="2">
    <source>
        <dbReference type="EMBL" id="GGJ43170.1"/>
    </source>
</evidence>
<proteinExistence type="predicted"/>
<gene>
    <name evidence="2" type="ORF">GCM10008938_31780</name>
</gene>
<dbReference type="EMBL" id="BMOD01000013">
    <property type="protein sequence ID" value="GGJ43170.1"/>
    <property type="molecule type" value="Genomic_DNA"/>
</dbReference>
<name>A0ABQ2D2K4_9DEIO</name>
<dbReference type="Pfam" id="PF05973">
    <property type="entry name" value="Gp49"/>
    <property type="match status" value="1"/>
</dbReference>
<accession>A0ABQ2D2K4</accession>
<evidence type="ECO:0000256" key="1">
    <source>
        <dbReference type="SAM" id="MobiDB-lite"/>
    </source>
</evidence>
<keyword evidence="3" id="KW-1185">Reference proteome</keyword>